<dbReference type="EMBL" id="OX458932">
    <property type="protein sequence ID" value="CAI9085111.1"/>
    <property type="molecule type" value="Genomic_DNA"/>
</dbReference>
<dbReference type="Proteomes" id="UP001161497">
    <property type="component" value="Chromosome"/>
</dbReference>
<protein>
    <recommendedName>
        <fullName evidence="3">Transposase</fullName>
    </recommendedName>
</protein>
<evidence type="ECO:0000313" key="2">
    <source>
        <dbReference type="Proteomes" id="UP001161497"/>
    </source>
</evidence>
<organism evidence="1 2">
    <name type="scientific">Candidatus Methylacidiphilum fumarolicum</name>
    <dbReference type="NCBI Taxonomy" id="591154"/>
    <lineage>
        <taxon>Bacteria</taxon>
        <taxon>Pseudomonadati</taxon>
        <taxon>Verrucomicrobiota</taxon>
        <taxon>Methylacidiphilae</taxon>
        <taxon>Methylacidiphilales</taxon>
        <taxon>Methylacidiphilaceae</taxon>
        <taxon>Methylacidiphilum (ex Ratnadevi et al. 2023)</taxon>
    </lineage>
</organism>
<keyword evidence="2" id="KW-1185">Reference proteome</keyword>
<proteinExistence type="predicted"/>
<accession>A0ABM9IC33</accession>
<reference evidence="1" key="1">
    <citation type="submission" date="2023-03" db="EMBL/GenBank/DDBJ databases">
        <authorList>
            <person name="Cremers G."/>
            <person name="Picone N."/>
        </authorList>
    </citation>
    <scope>NUCLEOTIDE SEQUENCE</scope>
    <source>
        <strain evidence="1">Sample_alias</strain>
    </source>
</reference>
<name>A0ABM9IC33_9BACT</name>
<evidence type="ECO:0008006" key="3">
    <source>
        <dbReference type="Google" id="ProtNLM"/>
    </source>
</evidence>
<sequence>MHPFHGARGRSASLRAGGAVPNEYHIFATQPSVRAGRRDEQLAARKQV</sequence>
<gene>
    <name evidence="1" type="ORF">MFUM_0730</name>
</gene>
<evidence type="ECO:0000313" key="1">
    <source>
        <dbReference type="EMBL" id="CAI9085111.1"/>
    </source>
</evidence>